<name>A0A483IVD5_KLEPN</name>
<sequence length="212" mass="23768">MNIVEKAQMFAAGAHAGVGQKRKYTGEDYIHHPVAVAEIVRKHGGTDEMVAAAMLHDTIEDTQVTFGHIFSLFGDRVAEMVDALSNKAKKKDGNRETRFFINVKALRERLDMQSRVIKLADLIHNTQSITWYDQKFAAQYLAEKAFMLRALFTDAEIGVSGEEIESRTGDHPLLIEAEKTVATALSQLPDELFLKSDRINAGLMEKWKSMEA</sequence>
<dbReference type="Gene3D" id="1.10.3210.10">
    <property type="entry name" value="Hypothetical protein af1432"/>
    <property type="match status" value="1"/>
</dbReference>
<dbReference type="SMART" id="SM00471">
    <property type="entry name" value="HDc"/>
    <property type="match status" value="1"/>
</dbReference>
<dbReference type="EMBL" id="SDCJ01000016">
    <property type="protein sequence ID" value="TCX36608.1"/>
    <property type="molecule type" value="Genomic_DNA"/>
</dbReference>
<organism evidence="2">
    <name type="scientific">Klebsiella pneumoniae</name>
    <dbReference type="NCBI Taxonomy" id="573"/>
    <lineage>
        <taxon>Bacteria</taxon>
        <taxon>Pseudomonadati</taxon>
        <taxon>Pseudomonadota</taxon>
        <taxon>Gammaproteobacteria</taxon>
        <taxon>Enterobacterales</taxon>
        <taxon>Enterobacteriaceae</taxon>
        <taxon>Klebsiella/Raoultella group</taxon>
        <taxon>Klebsiella</taxon>
        <taxon>Klebsiella pneumoniae complex</taxon>
    </lineage>
</organism>
<dbReference type="PANTHER" id="PTHR46246:SF1">
    <property type="entry name" value="GUANOSINE-3',5'-BIS(DIPHOSPHATE) 3'-PYROPHOSPHOHYDROLASE MESH1"/>
    <property type="match status" value="1"/>
</dbReference>
<dbReference type="InterPro" id="IPR003607">
    <property type="entry name" value="HD/PDEase_dom"/>
</dbReference>
<dbReference type="SUPFAM" id="SSF109604">
    <property type="entry name" value="HD-domain/PDEase-like"/>
    <property type="match status" value="1"/>
</dbReference>
<dbReference type="PANTHER" id="PTHR46246">
    <property type="entry name" value="GUANOSINE-3',5'-BIS(DIPHOSPHATE) 3'-PYROPHOSPHOHYDROLASE MESH1"/>
    <property type="match status" value="1"/>
</dbReference>
<evidence type="ECO:0000259" key="1">
    <source>
        <dbReference type="SMART" id="SM00471"/>
    </source>
</evidence>
<reference evidence="2" key="1">
    <citation type="submission" date="2019-01" db="EMBL/GenBank/DDBJ databases">
        <authorList>
            <person name="Lista F."/>
            <person name="Anselmo A."/>
        </authorList>
    </citation>
    <scope>NUCLEOTIDE SEQUENCE</scope>
    <source>
        <strain evidence="2">13S</strain>
    </source>
</reference>
<dbReference type="InterPro" id="IPR052194">
    <property type="entry name" value="MESH1"/>
</dbReference>
<protein>
    <submittedName>
        <fullName evidence="2">HD domain-containing protein</fullName>
    </submittedName>
</protein>
<proteinExistence type="predicted"/>
<dbReference type="GO" id="GO:0008893">
    <property type="term" value="F:guanosine-3',5'-bis(diphosphate) 3'-diphosphatase activity"/>
    <property type="evidence" value="ECO:0007669"/>
    <property type="project" value="TreeGrafter"/>
</dbReference>
<comment type="caution">
    <text evidence="2">The sequence shown here is derived from an EMBL/GenBank/DDBJ whole genome shotgun (WGS) entry which is preliminary data.</text>
</comment>
<dbReference type="Pfam" id="PF13328">
    <property type="entry name" value="HD_4"/>
    <property type="match status" value="1"/>
</dbReference>
<gene>
    <name evidence="2" type="ORF">ETE75_20315</name>
</gene>
<accession>A0A483IVD5</accession>
<dbReference type="AlphaFoldDB" id="A0A483IVD5"/>
<evidence type="ECO:0000313" key="2">
    <source>
        <dbReference type="EMBL" id="TCX36608.1"/>
    </source>
</evidence>
<feature type="domain" description="HD/PDEase" evidence="1">
    <location>
        <begin position="25"/>
        <end position="135"/>
    </location>
</feature>